<comment type="caution">
    <text evidence="2">The sequence shown here is derived from an EMBL/GenBank/DDBJ whole genome shotgun (WGS) entry which is preliminary data.</text>
</comment>
<feature type="chain" id="PRO_5010714223" evidence="1">
    <location>
        <begin position="20"/>
        <end position="370"/>
    </location>
</feature>
<keyword evidence="3" id="KW-1185">Reference proteome</keyword>
<accession>A0A1V8THQ9</accession>
<dbReference type="EMBL" id="NAJO01000008">
    <property type="protein sequence ID" value="OQO10798.1"/>
    <property type="molecule type" value="Genomic_DNA"/>
</dbReference>
<keyword evidence="1" id="KW-0732">Signal</keyword>
<organism evidence="2 3">
    <name type="scientific">Cryoendolithus antarcticus</name>
    <dbReference type="NCBI Taxonomy" id="1507870"/>
    <lineage>
        <taxon>Eukaryota</taxon>
        <taxon>Fungi</taxon>
        <taxon>Dikarya</taxon>
        <taxon>Ascomycota</taxon>
        <taxon>Pezizomycotina</taxon>
        <taxon>Dothideomycetes</taxon>
        <taxon>Dothideomycetidae</taxon>
        <taxon>Cladosporiales</taxon>
        <taxon>Cladosporiaceae</taxon>
        <taxon>Cryoendolithus</taxon>
    </lineage>
</organism>
<dbReference type="Proteomes" id="UP000192596">
    <property type="component" value="Unassembled WGS sequence"/>
</dbReference>
<feature type="signal peptide" evidence="1">
    <location>
        <begin position="1"/>
        <end position="19"/>
    </location>
</feature>
<evidence type="ECO:0000256" key="1">
    <source>
        <dbReference type="SAM" id="SignalP"/>
    </source>
</evidence>
<protein>
    <submittedName>
        <fullName evidence="2">Uncharacterized protein</fullName>
    </submittedName>
</protein>
<gene>
    <name evidence="2" type="ORF">B0A48_04098</name>
</gene>
<sequence>MRISLLPAILLAGTTPVASTSPFCQVITGLVSKYSASATASSYCSSFLSVSTRSVTVTSQSTSTAQTTVTSTTGTTTITVINTNTVSETAAPATTTITAIATYQITPTVTATTFAPNFGCYTSTAAARLVKRATSTKAAKPQCFNSISASSLLSSACSCLSLATPTTTVTALQSSATTSTVVINVAATTSITQTVTTTATVPAVLPPVSETVSVTTTVTVAAVTAYPSHFRASTNTGGFLQIKVDPAATFHLGFASTPASLSRLGVFSLRTDCVLQETEYGYLAHSFVIQSMGMEITTTQVEFDNAKSVQSRNFRKIYCRIEATSLELLCGFAVDAVYRVAETGGNPDLLVVDGQPKTTNFVVTVTPTLE</sequence>
<evidence type="ECO:0000313" key="3">
    <source>
        <dbReference type="Proteomes" id="UP000192596"/>
    </source>
</evidence>
<name>A0A1V8THQ9_9PEZI</name>
<proteinExistence type="predicted"/>
<dbReference type="InParanoid" id="A0A1V8THQ9"/>
<reference evidence="3" key="1">
    <citation type="submission" date="2017-03" db="EMBL/GenBank/DDBJ databases">
        <title>Genomes of endolithic fungi from Antarctica.</title>
        <authorList>
            <person name="Coleine C."/>
            <person name="Masonjones S."/>
            <person name="Stajich J.E."/>
        </authorList>
    </citation>
    <scope>NUCLEOTIDE SEQUENCE [LARGE SCALE GENOMIC DNA]</scope>
    <source>
        <strain evidence="3">CCFEE 5527</strain>
    </source>
</reference>
<dbReference type="STRING" id="1507870.A0A1V8THQ9"/>
<dbReference type="AlphaFoldDB" id="A0A1V8THQ9"/>
<evidence type="ECO:0000313" key="2">
    <source>
        <dbReference type="EMBL" id="OQO10798.1"/>
    </source>
</evidence>